<proteinExistence type="predicted"/>
<keyword evidence="3" id="KW-1185">Reference proteome</keyword>
<sequence length="196" mass="22555">MNPDKFGQINPIRFNGRRYGTLNLAADDLANSTHQDISVVIIPPDVDYQTDTEDIDEDDLQPQNFPNDVPGEMELYYASDESDSDAEDNLPLARIRQNLLSVQNKTVNKEPEWTEDLLDISMASTTGYMTRLDIVKEQIQSKTPVEIFEKFFDDEVIDFITGQTNLYAFQNNNHQFRVGQEEIKDIPRRSTSEWIS</sequence>
<protein>
    <recommendedName>
        <fullName evidence="1">PiggyBac transposable element-derived protein domain-containing protein</fullName>
    </recommendedName>
</protein>
<name>A0ABQ9IS15_9CUCU</name>
<comment type="caution">
    <text evidence="2">The sequence shown here is derived from an EMBL/GenBank/DDBJ whole genome shotgun (WGS) entry which is preliminary data.</text>
</comment>
<gene>
    <name evidence="2" type="ORF">NQ317_006784</name>
</gene>
<dbReference type="InterPro" id="IPR052638">
    <property type="entry name" value="PiggyBac_TE-derived"/>
</dbReference>
<dbReference type="PANTHER" id="PTHR47055">
    <property type="entry name" value="DDE_TNP_1_7 DOMAIN-CONTAINING PROTEIN"/>
    <property type="match status" value="1"/>
</dbReference>
<dbReference type="Pfam" id="PF13843">
    <property type="entry name" value="DDE_Tnp_1_7"/>
    <property type="match status" value="1"/>
</dbReference>
<evidence type="ECO:0000259" key="1">
    <source>
        <dbReference type="Pfam" id="PF13843"/>
    </source>
</evidence>
<dbReference type="PANTHER" id="PTHR47055:SF3">
    <property type="entry name" value="PHORBOL-ESTER_DAG-TYPE DOMAIN-CONTAINING PROTEIN"/>
    <property type="match status" value="1"/>
</dbReference>
<evidence type="ECO:0000313" key="2">
    <source>
        <dbReference type="EMBL" id="KAJ8963592.1"/>
    </source>
</evidence>
<dbReference type="InterPro" id="IPR029526">
    <property type="entry name" value="PGBD"/>
</dbReference>
<feature type="domain" description="PiggyBac transposable element-derived protein" evidence="1">
    <location>
        <begin position="143"/>
        <end position="184"/>
    </location>
</feature>
<reference evidence="2" key="1">
    <citation type="journal article" date="2023" name="Insect Mol. Biol.">
        <title>Genome sequencing provides insights into the evolution of gene families encoding plant cell wall-degrading enzymes in longhorned beetles.</title>
        <authorList>
            <person name="Shin N.R."/>
            <person name="Okamura Y."/>
            <person name="Kirsch R."/>
            <person name="Pauchet Y."/>
        </authorList>
    </citation>
    <scope>NUCLEOTIDE SEQUENCE</scope>
    <source>
        <strain evidence="2">MMC_N1</strain>
    </source>
</reference>
<evidence type="ECO:0000313" key="3">
    <source>
        <dbReference type="Proteomes" id="UP001162164"/>
    </source>
</evidence>
<dbReference type="EMBL" id="JAPWTJ010003027">
    <property type="protein sequence ID" value="KAJ8963592.1"/>
    <property type="molecule type" value="Genomic_DNA"/>
</dbReference>
<dbReference type="Proteomes" id="UP001162164">
    <property type="component" value="Unassembled WGS sequence"/>
</dbReference>
<organism evidence="2 3">
    <name type="scientific">Molorchus minor</name>
    <dbReference type="NCBI Taxonomy" id="1323400"/>
    <lineage>
        <taxon>Eukaryota</taxon>
        <taxon>Metazoa</taxon>
        <taxon>Ecdysozoa</taxon>
        <taxon>Arthropoda</taxon>
        <taxon>Hexapoda</taxon>
        <taxon>Insecta</taxon>
        <taxon>Pterygota</taxon>
        <taxon>Neoptera</taxon>
        <taxon>Endopterygota</taxon>
        <taxon>Coleoptera</taxon>
        <taxon>Polyphaga</taxon>
        <taxon>Cucujiformia</taxon>
        <taxon>Chrysomeloidea</taxon>
        <taxon>Cerambycidae</taxon>
        <taxon>Lamiinae</taxon>
        <taxon>Monochamini</taxon>
        <taxon>Molorchus</taxon>
    </lineage>
</organism>
<accession>A0ABQ9IS15</accession>